<name>G7HYN4_9CORY</name>
<dbReference type="EMBL" id="CAFW01000079">
    <property type="protein sequence ID" value="CCE55299.1"/>
    <property type="molecule type" value="Genomic_DNA"/>
</dbReference>
<accession>G7HYN4</accession>
<organism evidence="2 3">
    <name type="scientific">Corynebacterium casei UCMA 3821</name>
    <dbReference type="NCBI Taxonomy" id="1110505"/>
    <lineage>
        <taxon>Bacteria</taxon>
        <taxon>Bacillati</taxon>
        <taxon>Actinomycetota</taxon>
        <taxon>Actinomycetes</taxon>
        <taxon>Mycobacteriales</taxon>
        <taxon>Corynebacteriaceae</taxon>
        <taxon>Corynebacterium</taxon>
    </lineage>
</organism>
<reference evidence="2 3" key="1">
    <citation type="journal article" date="2012" name="J. Bacteriol.">
        <title>Genome Sequence of Corynebacterium casei UCMA 3821, Isolated from a Smear-Ripened Cheese.</title>
        <authorList>
            <person name="Monnet C."/>
            <person name="Loux V."/>
            <person name="Bento P."/>
            <person name="Gibrat J.F."/>
            <person name="Straub C."/>
            <person name="Bonnarme P."/>
            <person name="Landaud S."/>
            <person name="Irlinger F."/>
        </authorList>
    </citation>
    <scope>NUCLEOTIDE SEQUENCE [LARGE SCALE GENOMIC DNA]</scope>
    <source>
        <strain evidence="2 3">UCMA 3821</strain>
    </source>
</reference>
<proteinExistence type="predicted"/>
<gene>
    <name evidence="2" type="ORF">CCAS_08975</name>
</gene>
<dbReference type="Proteomes" id="UP000004840">
    <property type="component" value="Unassembled WGS sequence"/>
</dbReference>
<sequence length="310" mass="34153">MSKNASIQFGKNTIESGIKALDYLQEAWDQEITLPPEHSDFTSRISKLEELIQKQDGVDFTTLVKTAPVDEWEDTLERELQSSTRRDFIQRNYTKARQALAEARAKTLNSAILYDHVMTQIDVEGAVTAFTEAALTLGENVNDIQKAVDQAPAAAAEFRKNGRKLFKLHQLLPTSYSVNGTQLTHPAAVYLEVADIEPLIRDMSQQRMAHKGYEYGDDLQYRHGAITMAVENKFTNGTTSQGLTEVAQGKHPDLTLNIATTLEQAQARTCALGAVGRVQRINDKAADASSGHTPAGLSTERHGKRANKAG</sequence>
<protein>
    <submittedName>
        <fullName evidence="2">Uncharacterized protein</fullName>
    </submittedName>
</protein>
<dbReference type="AlphaFoldDB" id="G7HYN4"/>
<comment type="caution">
    <text evidence="2">The sequence shown here is derived from an EMBL/GenBank/DDBJ whole genome shotgun (WGS) entry which is preliminary data.</text>
</comment>
<evidence type="ECO:0000256" key="1">
    <source>
        <dbReference type="SAM" id="MobiDB-lite"/>
    </source>
</evidence>
<evidence type="ECO:0000313" key="3">
    <source>
        <dbReference type="Proteomes" id="UP000004840"/>
    </source>
</evidence>
<dbReference type="RefSeq" id="WP_006822773.1">
    <property type="nucleotide sequence ID" value="NZ_CAFW01000079.1"/>
</dbReference>
<evidence type="ECO:0000313" key="2">
    <source>
        <dbReference type="EMBL" id="CCE55299.1"/>
    </source>
</evidence>
<feature type="region of interest" description="Disordered" evidence="1">
    <location>
        <begin position="285"/>
        <end position="310"/>
    </location>
</feature>